<dbReference type="PATRIC" id="fig|911238.3.peg.2090"/>
<dbReference type="InterPro" id="IPR052550">
    <property type="entry name" value="Pyrimidine_5'-ntase_YjjG"/>
</dbReference>
<keyword evidence="2" id="KW-1185">Reference proteome</keyword>
<dbReference type="PANTHER" id="PTHR47478:SF1">
    <property type="entry name" value="PYRIMIDINE 5'-NUCLEOTIDASE YJJG"/>
    <property type="match status" value="1"/>
</dbReference>
<dbReference type="Gene3D" id="1.10.150.240">
    <property type="entry name" value="Putative phosphatase, domain 2"/>
    <property type="match status" value="1"/>
</dbReference>
<dbReference type="Pfam" id="PF13419">
    <property type="entry name" value="HAD_2"/>
    <property type="match status" value="1"/>
</dbReference>
<dbReference type="NCBIfam" id="TIGR02254">
    <property type="entry name" value="YjjG_YfnB"/>
    <property type="match status" value="1"/>
</dbReference>
<dbReference type="CDD" id="cd04305">
    <property type="entry name" value="HAD_Neu5Ac-Pase_like"/>
    <property type="match status" value="1"/>
</dbReference>
<dbReference type="PANTHER" id="PTHR47478">
    <property type="match status" value="1"/>
</dbReference>
<protein>
    <submittedName>
        <fullName evidence="1">Putative haloacid dehalogenase-like hydrolase</fullName>
    </submittedName>
</protein>
<accession>G5JLK2</accession>
<comment type="caution">
    <text evidence="1">The sequence shown here is derived from an EMBL/GenBank/DDBJ whole genome shotgun (WGS) entry which is preliminary data.</text>
</comment>
<dbReference type="Gene3D" id="3.40.50.1000">
    <property type="entry name" value="HAD superfamily/HAD-like"/>
    <property type="match status" value="1"/>
</dbReference>
<evidence type="ECO:0000313" key="1">
    <source>
        <dbReference type="EMBL" id="EHJ06934.1"/>
    </source>
</evidence>
<dbReference type="InterPro" id="IPR023214">
    <property type="entry name" value="HAD_sf"/>
</dbReference>
<dbReference type="SUPFAM" id="SSF56784">
    <property type="entry name" value="HAD-like"/>
    <property type="match status" value="1"/>
</dbReference>
<dbReference type="InterPro" id="IPR023198">
    <property type="entry name" value="PGP-like_dom2"/>
</dbReference>
<organism evidence="1 2">
    <name type="scientific">Staphylococcus simiae CCM 7213 = CCUG 51256</name>
    <dbReference type="NCBI Taxonomy" id="911238"/>
    <lineage>
        <taxon>Bacteria</taxon>
        <taxon>Bacillati</taxon>
        <taxon>Bacillota</taxon>
        <taxon>Bacilli</taxon>
        <taxon>Bacillales</taxon>
        <taxon>Staphylococcaceae</taxon>
        <taxon>Staphylococcus</taxon>
    </lineage>
</organism>
<dbReference type="InterPro" id="IPR036412">
    <property type="entry name" value="HAD-like_sf"/>
</dbReference>
<dbReference type="NCBIfam" id="TIGR01549">
    <property type="entry name" value="HAD-SF-IA-v1"/>
    <property type="match status" value="1"/>
</dbReference>
<evidence type="ECO:0000313" key="2">
    <source>
        <dbReference type="Proteomes" id="UP000005413"/>
    </source>
</evidence>
<proteinExistence type="predicted"/>
<dbReference type="EMBL" id="AEUN01000529">
    <property type="protein sequence ID" value="EHJ06934.1"/>
    <property type="molecule type" value="Genomic_DNA"/>
</dbReference>
<dbReference type="InterPro" id="IPR006439">
    <property type="entry name" value="HAD-SF_hydro_IA"/>
</dbReference>
<name>G5JLK2_9STAP</name>
<dbReference type="NCBIfam" id="TIGR01509">
    <property type="entry name" value="HAD-SF-IA-v3"/>
    <property type="match status" value="1"/>
</dbReference>
<dbReference type="InterPro" id="IPR011951">
    <property type="entry name" value="HAD-SF_hydro_IA_YjjG/PynA"/>
</dbReference>
<sequence>MAQQFKHNATITDFQLFKKINKQHWEAFQQNKFTKEQILSRRFEMYFNHHNMEVDGREVDFLYREGLAKANIKYFDNTLETIAQLSNTHKLYIVTNGVTETQQRRLQQTPLDKYMDGIFISEQTGSQKPNKEFFDYVFKAIGEQYRDNTIIVGDSLTSDILGAQNAGIASCWFNVRKFDNNTTIHPTYEINNLKQLINIIK</sequence>
<dbReference type="InterPro" id="IPR041492">
    <property type="entry name" value="HAD_2"/>
</dbReference>
<dbReference type="AlphaFoldDB" id="G5JLK2"/>
<gene>
    <name evidence="1" type="ORF">SS7213T_11845</name>
</gene>
<reference evidence="1 2" key="1">
    <citation type="journal article" date="2012" name="BMC Genomics">
        <title>Comparative genomic analysis of the genus Staphylococcus including Staphylococcus aureus and its newly described sister species Staphylococcus simiae.</title>
        <authorList>
            <person name="Suzuki H."/>
            <person name="Lefebure T."/>
            <person name="Pavinski Bitar P."/>
            <person name="Stanhope M.J."/>
        </authorList>
    </citation>
    <scope>NUCLEOTIDE SEQUENCE [LARGE SCALE GENOMIC DNA]</scope>
    <source>
        <strain evidence="1 2">CCM 7213</strain>
    </source>
</reference>
<keyword evidence="1" id="KW-0378">Hydrolase</keyword>
<dbReference type="Proteomes" id="UP000005413">
    <property type="component" value="Unassembled WGS sequence"/>
</dbReference>
<dbReference type="GO" id="GO:0008253">
    <property type="term" value="F:5'-nucleotidase activity"/>
    <property type="evidence" value="ECO:0007669"/>
    <property type="project" value="InterPro"/>
</dbReference>